<evidence type="ECO:0000259" key="12">
    <source>
        <dbReference type="PROSITE" id="PS50026"/>
    </source>
</evidence>
<dbReference type="InterPro" id="IPR000742">
    <property type="entry name" value="EGF"/>
</dbReference>
<feature type="region of interest" description="Disordered" evidence="10">
    <location>
        <begin position="1"/>
        <end position="47"/>
    </location>
</feature>
<dbReference type="PANTHER" id="PTHR24037:SF10">
    <property type="entry name" value="MUCIN-13"/>
    <property type="match status" value="1"/>
</dbReference>
<evidence type="ECO:0000256" key="10">
    <source>
        <dbReference type="SAM" id="MobiDB-lite"/>
    </source>
</evidence>
<keyword evidence="4" id="KW-0732">Signal</keyword>
<feature type="compositionally biased region" description="Low complexity" evidence="10">
    <location>
        <begin position="25"/>
        <end position="39"/>
    </location>
</feature>
<dbReference type="Proteomes" id="UP000265160">
    <property type="component" value="Unplaced"/>
</dbReference>
<keyword evidence="6 11" id="KW-0472">Membrane</keyword>
<evidence type="ECO:0000256" key="8">
    <source>
        <dbReference type="ARBA" id="ARBA00023180"/>
    </source>
</evidence>
<dbReference type="GO" id="GO:0005886">
    <property type="term" value="C:plasma membrane"/>
    <property type="evidence" value="ECO:0007669"/>
    <property type="project" value="UniProtKB-SubCell"/>
</dbReference>
<dbReference type="PROSITE" id="PS50026">
    <property type="entry name" value="EGF_3"/>
    <property type="match status" value="1"/>
</dbReference>
<comment type="caution">
    <text evidence="9">Lacks conserved residue(s) required for the propagation of feature annotation.</text>
</comment>
<reference evidence="13" key="2">
    <citation type="submission" date="2025-09" db="UniProtKB">
        <authorList>
            <consortium name="Ensembl"/>
        </authorList>
    </citation>
    <scope>IDENTIFICATION</scope>
</reference>
<dbReference type="STRING" id="106582.ENSMZEP00005004247"/>
<keyword evidence="14" id="KW-1185">Reference proteome</keyword>
<keyword evidence="5" id="KW-0677">Repeat</keyword>
<comment type="subcellular location">
    <subcellularLocation>
        <location evidence="1">Cell membrane</location>
    </subcellularLocation>
</comment>
<name>A0A3P9B3A5_9CICH</name>
<dbReference type="GeneTree" id="ENSGT00710000106813"/>
<organism evidence="13 14">
    <name type="scientific">Maylandia zebra</name>
    <name type="common">zebra mbuna</name>
    <dbReference type="NCBI Taxonomy" id="106582"/>
    <lineage>
        <taxon>Eukaryota</taxon>
        <taxon>Metazoa</taxon>
        <taxon>Chordata</taxon>
        <taxon>Craniata</taxon>
        <taxon>Vertebrata</taxon>
        <taxon>Euteleostomi</taxon>
        <taxon>Actinopterygii</taxon>
        <taxon>Neopterygii</taxon>
        <taxon>Teleostei</taxon>
        <taxon>Neoteleostei</taxon>
        <taxon>Acanthomorphata</taxon>
        <taxon>Ovalentaria</taxon>
        <taxon>Cichlomorphae</taxon>
        <taxon>Cichliformes</taxon>
        <taxon>Cichlidae</taxon>
        <taxon>African cichlids</taxon>
        <taxon>Pseudocrenilabrinae</taxon>
        <taxon>Haplochromini</taxon>
        <taxon>Maylandia</taxon>
        <taxon>Maylandia zebra complex</taxon>
    </lineage>
</organism>
<feature type="domain" description="EGF-like" evidence="12">
    <location>
        <begin position="61"/>
        <end position="102"/>
    </location>
</feature>
<evidence type="ECO:0000256" key="11">
    <source>
        <dbReference type="SAM" id="Phobius"/>
    </source>
</evidence>
<evidence type="ECO:0000256" key="6">
    <source>
        <dbReference type="ARBA" id="ARBA00023136"/>
    </source>
</evidence>
<dbReference type="PANTHER" id="PTHR24037">
    <property type="entry name" value="HEART DEVELOPMENT PROTEIN WITH EGF-LIKE DOMAINS 1"/>
    <property type="match status" value="1"/>
</dbReference>
<evidence type="ECO:0000313" key="13">
    <source>
        <dbReference type="Ensembl" id="ENSMZEP00005004247.1"/>
    </source>
</evidence>
<keyword evidence="2" id="KW-1003">Cell membrane</keyword>
<sequence>ATSPDHTAAVTDAPATSSDPTPAVTDAPATSSDPSSSATGVPPTSASPGNVASSLYKMYNVIYPCLSNPCGVGSTCEARANHTFVCKCLPGDFYNNITLRCENGNYLFPISNHCTLTWCYPEKIKDAIITKCDFCLNRPSASRMLRAPPGIIAVLQIIFKASSEIKEDDVIKELENNTCDNCVLSGATFEPTDLCAENPCDVKTSNCTSQDGAYSCTCLEKHLQTDFSDRMCTACPSGSRFKDNTCVKCSFGYSGLECSENWQLILVIVGSVLGGLLLIALILLPIIPTM</sequence>
<dbReference type="Ensembl" id="ENSMZET00005004425.1">
    <property type="protein sequence ID" value="ENSMZEP00005004247.1"/>
    <property type="gene ID" value="ENSMZEG00005003285.1"/>
</dbReference>
<keyword evidence="11" id="KW-1133">Transmembrane helix</keyword>
<evidence type="ECO:0000256" key="2">
    <source>
        <dbReference type="ARBA" id="ARBA00022475"/>
    </source>
</evidence>
<evidence type="ECO:0000256" key="4">
    <source>
        <dbReference type="ARBA" id="ARBA00022729"/>
    </source>
</evidence>
<evidence type="ECO:0000256" key="9">
    <source>
        <dbReference type="PROSITE-ProRule" id="PRU00076"/>
    </source>
</evidence>
<keyword evidence="11" id="KW-0812">Transmembrane</keyword>
<keyword evidence="3 9" id="KW-0245">EGF-like domain</keyword>
<keyword evidence="7" id="KW-1015">Disulfide bond</keyword>
<evidence type="ECO:0000256" key="5">
    <source>
        <dbReference type="ARBA" id="ARBA00022737"/>
    </source>
</evidence>
<evidence type="ECO:0000256" key="3">
    <source>
        <dbReference type="ARBA" id="ARBA00022536"/>
    </source>
</evidence>
<protein>
    <recommendedName>
        <fullName evidence="12">EGF-like domain-containing protein</fullName>
    </recommendedName>
</protein>
<reference evidence="13" key="1">
    <citation type="submission" date="2025-08" db="UniProtKB">
        <authorList>
            <consortium name="Ensembl"/>
        </authorList>
    </citation>
    <scope>IDENTIFICATION</scope>
</reference>
<proteinExistence type="predicted"/>
<dbReference type="AlphaFoldDB" id="A0A3P9B3A5"/>
<keyword evidence="8" id="KW-0325">Glycoprotein</keyword>
<feature type="transmembrane region" description="Helical" evidence="11">
    <location>
        <begin position="264"/>
        <end position="287"/>
    </location>
</feature>
<accession>A0A3P9B3A5</accession>
<evidence type="ECO:0000256" key="7">
    <source>
        <dbReference type="ARBA" id="ARBA00023157"/>
    </source>
</evidence>
<evidence type="ECO:0000256" key="1">
    <source>
        <dbReference type="ARBA" id="ARBA00004236"/>
    </source>
</evidence>
<evidence type="ECO:0000313" key="14">
    <source>
        <dbReference type="Proteomes" id="UP000265160"/>
    </source>
</evidence>